<dbReference type="SUPFAM" id="SSF52540">
    <property type="entry name" value="P-loop containing nucleoside triphosphate hydrolases"/>
    <property type="match status" value="1"/>
</dbReference>
<feature type="coiled-coil region" evidence="1">
    <location>
        <begin position="279"/>
        <end position="306"/>
    </location>
</feature>
<dbReference type="SMART" id="SM00382">
    <property type="entry name" value="AAA"/>
    <property type="match status" value="1"/>
</dbReference>
<keyword evidence="4" id="KW-1185">Reference proteome</keyword>
<dbReference type="CDD" id="cd00009">
    <property type="entry name" value="AAA"/>
    <property type="match status" value="1"/>
</dbReference>
<dbReference type="Proteomes" id="UP001518990">
    <property type="component" value="Unassembled WGS sequence"/>
</dbReference>
<sequence length="322" mass="35572">MQLDYYGFREPPFQMTPDARLFFASSVHRRAYAHLMYGLAQREGFVIVTGEVGAGKTTLVERLCGELDPNGFVIARISTTQVSSDDVLRLVADAFGVPSDGTKAALLLGITRALREGSRRHLLIVDEAQALTLPALEELRMISNVTGPGHAPLQTILLGQPQLRRIMASPDLTQLRQRVLASFHLGALSSEETRAYVEHRMRAVGWDGRPSWEPEALEMVHRHSGGIPRQINRLCSRVLLGGALESSDLLTADLVEATALELEEDLAGLPDDELTAPRSAVSNDALEDLTQRVEALERLIARRERVFNRMSELFAAGERMRG</sequence>
<evidence type="ECO:0000256" key="1">
    <source>
        <dbReference type="SAM" id="Coils"/>
    </source>
</evidence>
<feature type="domain" description="AAA+ ATPase" evidence="2">
    <location>
        <begin position="42"/>
        <end position="191"/>
    </location>
</feature>
<protein>
    <submittedName>
        <fullName evidence="3">AAA family ATPase</fullName>
    </submittedName>
</protein>
<dbReference type="InterPro" id="IPR049945">
    <property type="entry name" value="AAA_22"/>
</dbReference>
<dbReference type="InterPro" id="IPR027417">
    <property type="entry name" value="P-loop_NTPase"/>
</dbReference>
<dbReference type="PANTHER" id="PTHR35894">
    <property type="entry name" value="GENERAL SECRETION PATHWAY PROTEIN A-RELATED"/>
    <property type="match status" value="1"/>
</dbReference>
<name>A0ABS3KH28_9PROT</name>
<dbReference type="InterPro" id="IPR003593">
    <property type="entry name" value="AAA+_ATPase"/>
</dbReference>
<dbReference type="Pfam" id="PF13401">
    <property type="entry name" value="AAA_22"/>
    <property type="match status" value="1"/>
</dbReference>
<evidence type="ECO:0000259" key="2">
    <source>
        <dbReference type="SMART" id="SM00382"/>
    </source>
</evidence>
<evidence type="ECO:0000313" key="4">
    <source>
        <dbReference type="Proteomes" id="UP001518990"/>
    </source>
</evidence>
<evidence type="ECO:0000313" key="3">
    <source>
        <dbReference type="EMBL" id="MBO1076784.1"/>
    </source>
</evidence>
<proteinExistence type="predicted"/>
<comment type="caution">
    <text evidence="3">The sequence shown here is derived from an EMBL/GenBank/DDBJ whole genome shotgun (WGS) entry which is preliminary data.</text>
</comment>
<organism evidence="3 4">
    <name type="scientific">Roseomonas marmotae</name>
    <dbReference type="NCBI Taxonomy" id="2768161"/>
    <lineage>
        <taxon>Bacteria</taxon>
        <taxon>Pseudomonadati</taxon>
        <taxon>Pseudomonadota</taxon>
        <taxon>Alphaproteobacteria</taxon>
        <taxon>Acetobacterales</taxon>
        <taxon>Roseomonadaceae</taxon>
        <taxon>Roseomonas</taxon>
    </lineage>
</organism>
<dbReference type="Gene3D" id="3.40.50.300">
    <property type="entry name" value="P-loop containing nucleotide triphosphate hydrolases"/>
    <property type="match status" value="1"/>
</dbReference>
<accession>A0ABS3KH28</accession>
<reference evidence="3 4" key="1">
    <citation type="submission" date="2020-09" db="EMBL/GenBank/DDBJ databases">
        <title>Roseomonas.</title>
        <authorList>
            <person name="Zhu W."/>
        </authorList>
    </citation>
    <scope>NUCLEOTIDE SEQUENCE [LARGE SCALE GENOMIC DNA]</scope>
    <source>
        <strain evidence="3 4">1311</strain>
    </source>
</reference>
<dbReference type="PANTHER" id="PTHR35894:SF1">
    <property type="entry name" value="PHOSPHORIBULOKINASE _ URIDINE KINASE FAMILY"/>
    <property type="match status" value="1"/>
</dbReference>
<dbReference type="InterPro" id="IPR052026">
    <property type="entry name" value="ExeA_AAA_ATPase_DNA-bind"/>
</dbReference>
<dbReference type="RefSeq" id="WP_207450162.1">
    <property type="nucleotide sequence ID" value="NZ_CP061091.1"/>
</dbReference>
<gene>
    <name evidence="3" type="ORF">IAI60_19390</name>
</gene>
<keyword evidence="1" id="KW-0175">Coiled coil</keyword>
<dbReference type="EMBL" id="JACTNF010000029">
    <property type="protein sequence ID" value="MBO1076784.1"/>
    <property type="molecule type" value="Genomic_DNA"/>
</dbReference>